<proteinExistence type="inferred from homology"/>
<comment type="subcellular location">
    <subcellularLocation>
        <location evidence="2">Cytoplasm</location>
        <location evidence="2">Cytoskeleton</location>
        <location evidence="2">Microtubule organizing center</location>
        <location evidence="2">Centrosome</location>
    </subcellularLocation>
    <subcellularLocation>
        <location evidence="1">Cytoplasm</location>
        <location evidence="1">Cytoskeleton</location>
        <location evidence="1">Spindle</location>
    </subcellularLocation>
</comment>
<evidence type="ECO:0000256" key="3">
    <source>
        <dbReference type="ARBA" id="ARBA00007286"/>
    </source>
</evidence>
<keyword evidence="4" id="KW-0963">Cytoplasm</keyword>
<evidence type="ECO:0000313" key="6">
    <source>
        <dbReference type="EMBL" id="PAA73852.1"/>
    </source>
</evidence>
<accession>A0A267FLJ2</accession>
<dbReference type="Pfam" id="PF12926">
    <property type="entry name" value="MOZART2"/>
    <property type="match status" value="1"/>
</dbReference>
<evidence type="ECO:0000256" key="2">
    <source>
        <dbReference type="ARBA" id="ARBA00004300"/>
    </source>
</evidence>
<evidence type="ECO:0000256" key="1">
    <source>
        <dbReference type="ARBA" id="ARBA00004186"/>
    </source>
</evidence>
<keyword evidence="5" id="KW-0206">Cytoskeleton</keyword>
<protein>
    <submittedName>
        <fullName evidence="6">Uncharacterized protein</fullName>
    </submittedName>
</protein>
<organism evidence="6 7">
    <name type="scientific">Macrostomum lignano</name>
    <dbReference type="NCBI Taxonomy" id="282301"/>
    <lineage>
        <taxon>Eukaryota</taxon>
        <taxon>Metazoa</taxon>
        <taxon>Spiralia</taxon>
        <taxon>Lophotrochozoa</taxon>
        <taxon>Platyhelminthes</taxon>
        <taxon>Rhabditophora</taxon>
        <taxon>Macrostomorpha</taxon>
        <taxon>Macrostomida</taxon>
        <taxon>Macrostomidae</taxon>
        <taxon>Macrostomum</taxon>
    </lineage>
</organism>
<evidence type="ECO:0000313" key="7">
    <source>
        <dbReference type="Proteomes" id="UP000215902"/>
    </source>
</evidence>
<gene>
    <name evidence="6" type="ORF">BOX15_Mlig013007g5</name>
</gene>
<name>A0A267FLJ2_9PLAT</name>
<evidence type="ECO:0000256" key="5">
    <source>
        <dbReference type="ARBA" id="ARBA00023212"/>
    </source>
</evidence>
<sequence length="69" mass="7847">MDSRPLRVEQLTQEELALYNLAYLAGTPLNPRVLRNLLGLLRLQCSPTTVFGVLQAVAREEANLRQQRQ</sequence>
<keyword evidence="7" id="KW-1185">Reference proteome</keyword>
<comment type="similarity">
    <text evidence="3">Belongs to the MOZART2 family.</text>
</comment>
<dbReference type="GO" id="GO:0005813">
    <property type="term" value="C:centrosome"/>
    <property type="evidence" value="ECO:0007669"/>
    <property type="project" value="UniProtKB-SubCell"/>
</dbReference>
<comment type="caution">
    <text evidence="6">The sequence shown here is derived from an EMBL/GenBank/DDBJ whole genome shotgun (WGS) entry which is preliminary data.</text>
</comment>
<dbReference type="InterPro" id="IPR024332">
    <property type="entry name" value="MOZART2"/>
</dbReference>
<dbReference type="EMBL" id="NIVC01000990">
    <property type="protein sequence ID" value="PAA73852.1"/>
    <property type="molecule type" value="Genomic_DNA"/>
</dbReference>
<dbReference type="AlphaFoldDB" id="A0A267FLJ2"/>
<evidence type="ECO:0000256" key="4">
    <source>
        <dbReference type="ARBA" id="ARBA00022490"/>
    </source>
</evidence>
<reference evidence="6 7" key="1">
    <citation type="submission" date="2017-06" db="EMBL/GenBank/DDBJ databases">
        <title>A platform for efficient transgenesis in Macrostomum lignano, a flatworm model organism for stem cell research.</title>
        <authorList>
            <person name="Berezikov E."/>
        </authorList>
    </citation>
    <scope>NUCLEOTIDE SEQUENCE [LARGE SCALE GENOMIC DNA]</scope>
    <source>
        <strain evidence="6">DV1</strain>
        <tissue evidence="6">Whole organism</tissue>
    </source>
</reference>
<dbReference type="Proteomes" id="UP000215902">
    <property type="component" value="Unassembled WGS sequence"/>
</dbReference>
<dbReference type="GO" id="GO:0005819">
    <property type="term" value="C:spindle"/>
    <property type="evidence" value="ECO:0007669"/>
    <property type="project" value="UniProtKB-SubCell"/>
</dbReference>